<organism evidence="2 3">
    <name type="scientific">Chelatococcus asaccharovorans</name>
    <dbReference type="NCBI Taxonomy" id="28210"/>
    <lineage>
        <taxon>Bacteria</taxon>
        <taxon>Pseudomonadati</taxon>
        <taxon>Pseudomonadota</taxon>
        <taxon>Alphaproteobacteria</taxon>
        <taxon>Hyphomicrobiales</taxon>
        <taxon>Chelatococcaceae</taxon>
        <taxon>Chelatococcus</taxon>
    </lineage>
</organism>
<evidence type="ECO:0000313" key="3">
    <source>
        <dbReference type="Proteomes" id="UP000248021"/>
    </source>
</evidence>
<dbReference type="Gene3D" id="3.20.20.190">
    <property type="entry name" value="Phosphatidylinositol (PI) phosphodiesterase"/>
    <property type="match status" value="1"/>
</dbReference>
<name>A0A2V3U5D0_9HYPH</name>
<comment type="caution">
    <text evidence="2">The sequence shown here is derived from an EMBL/GenBank/DDBJ whole genome shotgun (WGS) entry which is preliminary data.</text>
</comment>
<keyword evidence="3" id="KW-1185">Reference proteome</keyword>
<proteinExistence type="predicted"/>
<dbReference type="Proteomes" id="UP000248021">
    <property type="component" value="Unassembled WGS sequence"/>
</dbReference>
<dbReference type="InterPro" id="IPR017946">
    <property type="entry name" value="PLC-like_Pdiesterase_TIM-brl"/>
</dbReference>
<accession>A0A2V3U5D0</accession>
<evidence type="ECO:0000259" key="1">
    <source>
        <dbReference type="PROSITE" id="PS51704"/>
    </source>
</evidence>
<dbReference type="GO" id="GO:0006629">
    <property type="term" value="P:lipid metabolic process"/>
    <property type="evidence" value="ECO:0007669"/>
    <property type="project" value="InterPro"/>
</dbReference>
<dbReference type="PANTHER" id="PTHR46211">
    <property type="entry name" value="GLYCEROPHOSPHORYL DIESTER PHOSPHODIESTERASE"/>
    <property type="match status" value="1"/>
</dbReference>
<dbReference type="EMBL" id="QJJK01000006">
    <property type="protein sequence ID" value="PXW58170.1"/>
    <property type="molecule type" value="Genomic_DNA"/>
</dbReference>
<dbReference type="Pfam" id="PF03009">
    <property type="entry name" value="GDPD"/>
    <property type="match status" value="1"/>
</dbReference>
<evidence type="ECO:0000313" key="2">
    <source>
        <dbReference type="EMBL" id="PXW58170.1"/>
    </source>
</evidence>
<dbReference type="SUPFAM" id="SSF51695">
    <property type="entry name" value="PLC-like phosphodiesterases"/>
    <property type="match status" value="1"/>
</dbReference>
<dbReference type="PROSITE" id="PS51704">
    <property type="entry name" value="GP_PDE"/>
    <property type="match status" value="1"/>
</dbReference>
<gene>
    <name evidence="2" type="ORF">C7450_106346</name>
</gene>
<sequence length="246" mass="27044">MTAPDWLSMRPIAHRGLHNRVDVIENTADAAEAAIASGFPIECDVQLTADGEAVVYHDFVLDRLTEGAGRLDAHTAAALAAVPFKATENRIEPLSVFLGRIAGRVPLVIEVKSRFDGNLALIRRTAAVVGCRSEPIAVMSFDPDVIAAFGDLAPGVARGIVAESEYDDTDWSHLDAAKRHELSQFLHIDRSRPDFIAWRVADLPSTATVMARHFGMPVLTWTVRTPQDRERARAYADQMIFEDFVP</sequence>
<dbReference type="AlphaFoldDB" id="A0A2V3U5D0"/>
<protein>
    <submittedName>
        <fullName evidence="2">Glycerophosphoryl diester phosphodiesterase</fullName>
    </submittedName>
</protein>
<dbReference type="GO" id="GO:0008081">
    <property type="term" value="F:phosphoric diester hydrolase activity"/>
    <property type="evidence" value="ECO:0007669"/>
    <property type="project" value="InterPro"/>
</dbReference>
<dbReference type="PANTHER" id="PTHR46211:SF1">
    <property type="entry name" value="GLYCEROPHOSPHODIESTER PHOSPHODIESTERASE, CYTOPLASMIC"/>
    <property type="match status" value="1"/>
</dbReference>
<dbReference type="OrthoDB" id="384721at2"/>
<dbReference type="InterPro" id="IPR030395">
    <property type="entry name" value="GP_PDE_dom"/>
</dbReference>
<feature type="domain" description="GP-PDE" evidence="1">
    <location>
        <begin position="9"/>
        <end position="246"/>
    </location>
</feature>
<dbReference type="RefSeq" id="WP_110375459.1">
    <property type="nucleotide sequence ID" value="NZ_JAHBRY010000001.1"/>
</dbReference>
<reference evidence="2 3" key="1">
    <citation type="submission" date="2018-05" db="EMBL/GenBank/DDBJ databases">
        <title>Genomic Encyclopedia of Type Strains, Phase IV (KMG-IV): sequencing the most valuable type-strain genomes for metagenomic binning, comparative biology and taxonomic classification.</title>
        <authorList>
            <person name="Goeker M."/>
        </authorList>
    </citation>
    <scope>NUCLEOTIDE SEQUENCE [LARGE SCALE GENOMIC DNA]</scope>
    <source>
        <strain evidence="2 3">DSM 6462</strain>
    </source>
</reference>